<dbReference type="Pfam" id="PF00561">
    <property type="entry name" value="Abhydrolase_1"/>
    <property type="match status" value="1"/>
</dbReference>
<evidence type="ECO:0000256" key="1">
    <source>
        <dbReference type="ARBA" id="ARBA00010088"/>
    </source>
</evidence>
<dbReference type="PANTHER" id="PTHR43248:SF2">
    <property type="entry name" value="PROLYL AMINOPEPTIDASE"/>
    <property type="match status" value="1"/>
</dbReference>
<evidence type="ECO:0000313" key="5">
    <source>
        <dbReference type="Proteomes" id="UP000244817"/>
    </source>
</evidence>
<dbReference type="AlphaFoldDB" id="A0A2T7FTQ6"/>
<comment type="caution">
    <text evidence="4">The sequence shown here is derived from an EMBL/GenBank/DDBJ whole genome shotgun (WGS) entry which is preliminary data.</text>
</comment>
<dbReference type="RefSeq" id="WP_108641977.1">
    <property type="nucleotide sequence ID" value="NZ_QCYG01000010.1"/>
</dbReference>
<dbReference type="GO" id="GO:0008233">
    <property type="term" value="F:peptidase activity"/>
    <property type="evidence" value="ECO:0007669"/>
    <property type="project" value="InterPro"/>
</dbReference>
<organism evidence="4 5">
    <name type="scientific">Thalassorhabdomicrobium marinisediminis</name>
    <dbReference type="NCBI Taxonomy" id="2170577"/>
    <lineage>
        <taxon>Bacteria</taxon>
        <taxon>Pseudomonadati</taxon>
        <taxon>Pseudomonadota</taxon>
        <taxon>Alphaproteobacteria</taxon>
        <taxon>Rhodobacterales</taxon>
        <taxon>Paracoccaceae</taxon>
        <taxon>Thalassorhabdomicrobium</taxon>
    </lineage>
</organism>
<dbReference type="InterPro" id="IPR000073">
    <property type="entry name" value="AB_hydrolase_1"/>
</dbReference>
<dbReference type="GO" id="GO:0006508">
    <property type="term" value="P:proteolysis"/>
    <property type="evidence" value="ECO:0007669"/>
    <property type="project" value="InterPro"/>
</dbReference>
<keyword evidence="5" id="KW-1185">Reference proteome</keyword>
<dbReference type="Proteomes" id="UP000244817">
    <property type="component" value="Unassembled WGS sequence"/>
</dbReference>
<dbReference type="PANTHER" id="PTHR43248">
    <property type="entry name" value="2-SUCCINYL-6-HYDROXY-2,4-CYCLOHEXADIENE-1-CARBOXYLATE SYNTHASE"/>
    <property type="match status" value="1"/>
</dbReference>
<dbReference type="EMBL" id="QCYG01000010">
    <property type="protein sequence ID" value="PVA05551.1"/>
    <property type="molecule type" value="Genomic_DNA"/>
</dbReference>
<dbReference type="SUPFAM" id="SSF53474">
    <property type="entry name" value="alpha/beta-Hydrolases"/>
    <property type="match status" value="1"/>
</dbReference>
<sequence>MQRIPGYDTRDRMVDVPLNWAKPDGATIEVFAREVTAPGRMQEDLPVLVFLQGGPGGKSPRPNRGPAWLDVATKRHRVLLLDQRGTGRSTPVQGRQFAAMGADEGADYLSCLRADSVVKDCEHIRKTLFDGKPWFTLGQSYGGFLTLSYLSHAPEGLAGCYVTGGMAGIKADAATIYRHTYPRVAHKNALYFDRYPDDRAKVDRLADRLARGDVRLPDGDVLTVRRLQYLGMELGTVEGFETLHWLLDEAFAADGEVSDSFLGTVRGMTSFDDNPLFAAIHEGIYGQDGARTGWAAERVLSEFPAFDAAARPLLFTGEMIYPWMFDDIRALRPFKPAAEALAQRPLDAPLYDHAQLAENTVPVWAAVYADDMYVDMDLSMQTARDVGNVRIWLTNEYEHNGLRHSGRVLEHLFAMEDSLDGHAYLR</sequence>
<evidence type="ECO:0000259" key="3">
    <source>
        <dbReference type="Pfam" id="PF00561"/>
    </source>
</evidence>
<dbReference type="InterPro" id="IPR029058">
    <property type="entry name" value="AB_hydrolase_fold"/>
</dbReference>
<dbReference type="OrthoDB" id="9796770at2"/>
<dbReference type="InterPro" id="IPR051601">
    <property type="entry name" value="Serine_prot/Carboxylest_S33"/>
</dbReference>
<name>A0A2T7FTQ6_9RHOB</name>
<dbReference type="Gene3D" id="3.40.50.1820">
    <property type="entry name" value="alpha/beta hydrolase"/>
    <property type="match status" value="1"/>
</dbReference>
<gene>
    <name evidence="4" type="ORF">DC363_15045</name>
</gene>
<keyword evidence="2" id="KW-0378">Hydrolase</keyword>
<dbReference type="PRINTS" id="PR00793">
    <property type="entry name" value="PROAMNOPTASE"/>
</dbReference>
<protein>
    <submittedName>
        <fullName evidence="4">Proline iminopeptidase</fullName>
    </submittedName>
</protein>
<evidence type="ECO:0000256" key="2">
    <source>
        <dbReference type="ARBA" id="ARBA00022801"/>
    </source>
</evidence>
<evidence type="ECO:0000313" key="4">
    <source>
        <dbReference type="EMBL" id="PVA05551.1"/>
    </source>
</evidence>
<reference evidence="4 5" key="1">
    <citation type="submission" date="2018-04" db="EMBL/GenBank/DDBJ databases">
        <title>Pelagivirga bohaiensis gen. nov., sp. nov., a bacterium isolated from the Bohai Sea.</title>
        <authorList>
            <person name="Ji X."/>
        </authorList>
    </citation>
    <scope>NUCLEOTIDE SEQUENCE [LARGE SCALE GENOMIC DNA]</scope>
    <source>
        <strain evidence="4 5">BH-SD16</strain>
    </source>
</reference>
<accession>A0A2T7FTQ6</accession>
<dbReference type="InterPro" id="IPR002410">
    <property type="entry name" value="Peptidase_S33"/>
</dbReference>
<comment type="similarity">
    <text evidence="1">Belongs to the peptidase S33 family.</text>
</comment>
<proteinExistence type="inferred from homology"/>
<feature type="domain" description="AB hydrolase-1" evidence="3">
    <location>
        <begin position="46"/>
        <end position="199"/>
    </location>
</feature>